<dbReference type="AlphaFoldDB" id="F4NZ53"/>
<dbReference type="EMBL" id="GL882881">
    <property type="protein sequence ID" value="EGF82142.1"/>
    <property type="molecule type" value="Genomic_DNA"/>
</dbReference>
<gene>
    <name evidence="1" type="ORF">BATDEDRAFT_23476</name>
</gene>
<dbReference type="InParanoid" id="F4NZ53"/>
<name>F4NZ53_BATDJ</name>
<dbReference type="HOGENOM" id="CLU_1147000_0_0_1"/>
<dbReference type="Proteomes" id="UP000007241">
    <property type="component" value="Unassembled WGS sequence"/>
</dbReference>
<organism evidence="1 2">
    <name type="scientific">Batrachochytrium dendrobatidis (strain JAM81 / FGSC 10211)</name>
    <name type="common">Frog chytrid fungus</name>
    <dbReference type="NCBI Taxonomy" id="684364"/>
    <lineage>
        <taxon>Eukaryota</taxon>
        <taxon>Fungi</taxon>
        <taxon>Fungi incertae sedis</taxon>
        <taxon>Chytridiomycota</taxon>
        <taxon>Chytridiomycota incertae sedis</taxon>
        <taxon>Chytridiomycetes</taxon>
        <taxon>Rhizophydiales</taxon>
        <taxon>Rhizophydiales incertae sedis</taxon>
        <taxon>Batrachochytrium</taxon>
    </lineage>
</organism>
<keyword evidence="2" id="KW-1185">Reference proteome</keyword>
<evidence type="ECO:0000313" key="2">
    <source>
        <dbReference type="Proteomes" id="UP000007241"/>
    </source>
</evidence>
<proteinExistence type="predicted"/>
<dbReference type="GeneID" id="18238224"/>
<dbReference type="RefSeq" id="XP_006677293.1">
    <property type="nucleotide sequence ID" value="XM_006677230.1"/>
</dbReference>
<sequence length="242" mass="26988">MQVLIAPIFHADDLQLVKNPLSNVIAITIWLEFLKIECTANPTRIMLLYQPDLQVKKLGNRYPSVPVSFNLQKESFAATDSGYSEIMPLKVGLGQPRSFLTENSVQAVSCSFNHQLDCIAAELASRHLRSEQADQRRVASKRASPTLLTKVLLRNFSFNAHNTSLKINGSKDDFGSLLQIPHLDPNAPSVPQEIKIQAVSRRQRIMSHRIGCSRVDPTVSANTLKVMAFTYQTPQGLFNAMD</sequence>
<protein>
    <submittedName>
        <fullName evidence="1">Uncharacterized protein</fullName>
    </submittedName>
</protein>
<evidence type="ECO:0000313" key="1">
    <source>
        <dbReference type="EMBL" id="EGF82142.1"/>
    </source>
</evidence>
<reference evidence="1 2" key="1">
    <citation type="submission" date="2009-12" db="EMBL/GenBank/DDBJ databases">
        <title>The draft genome of Batrachochytrium dendrobatidis.</title>
        <authorList>
            <consortium name="US DOE Joint Genome Institute (JGI-PGF)"/>
            <person name="Kuo A."/>
            <person name="Salamov A."/>
            <person name="Schmutz J."/>
            <person name="Lucas S."/>
            <person name="Pitluck S."/>
            <person name="Rosenblum E."/>
            <person name="Stajich J."/>
            <person name="Eisen M."/>
            <person name="Grigoriev I.V."/>
        </authorList>
    </citation>
    <scope>NUCLEOTIDE SEQUENCE [LARGE SCALE GENOMIC DNA]</scope>
    <source>
        <strain evidence="2">JAM81 / FGSC 10211</strain>
    </source>
</reference>
<accession>F4NZ53</accession>